<dbReference type="InterPro" id="IPR017853">
    <property type="entry name" value="GH"/>
</dbReference>
<dbReference type="FunFam" id="3.20.20.80:FF:000251">
    <property type="entry name" value="Uncharacterized protein"/>
    <property type="match status" value="1"/>
</dbReference>
<dbReference type="AlphaFoldDB" id="A0A9Q3DM32"/>
<protein>
    <recommendedName>
        <fullName evidence="4">mannan endo-1,4-beta-mannosidase</fullName>
        <ecNumber evidence="4">3.2.1.78</ecNumber>
    </recommendedName>
</protein>
<evidence type="ECO:0000256" key="7">
    <source>
        <dbReference type="ARBA" id="ARBA00022801"/>
    </source>
</evidence>
<dbReference type="EMBL" id="AVOT02016784">
    <property type="protein sequence ID" value="MBW0502367.1"/>
    <property type="molecule type" value="Genomic_DNA"/>
</dbReference>
<evidence type="ECO:0000256" key="1">
    <source>
        <dbReference type="ARBA" id="ARBA00001678"/>
    </source>
</evidence>
<dbReference type="SUPFAM" id="SSF51445">
    <property type="entry name" value="(Trans)glycosidases"/>
    <property type="match status" value="1"/>
</dbReference>
<dbReference type="EC" id="3.2.1.78" evidence="4"/>
<comment type="caution">
    <text evidence="11">The sequence shown here is derived from an EMBL/GenBank/DDBJ whole genome shotgun (WGS) entry which is preliminary data.</text>
</comment>
<dbReference type="PANTHER" id="PTHR31451">
    <property type="match status" value="1"/>
</dbReference>
<organism evidence="11 12">
    <name type="scientific">Austropuccinia psidii MF-1</name>
    <dbReference type="NCBI Taxonomy" id="1389203"/>
    <lineage>
        <taxon>Eukaryota</taxon>
        <taxon>Fungi</taxon>
        <taxon>Dikarya</taxon>
        <taxon>Basidiomycota</taxon>
        <taxon>Pucciniomycotina</taxon>
        <taxon>Pucciniomycetes</taxon>
        <taxon>Pucciniales</taxon>
        <taxon>Sphaerophragmiaceae</taxon>
        <taxon>Austropuccinia</taxon>
    </lineage>
</organism>
<dbReference type="GO" id="GO:0005576">
    <property type="term" value="C:extracellular region"/>
    <property type="evidence" value="ECO:0007669"/>
    <property type="project" value="UniProtKB-SubCell"/>
</dbReference>
<dbReference type="InterPro" id="IPR001547">
    <property type="entry name" value="Glyco_hydro_5"/>
</dbReference>
<feature type="region of interest" description="Disordered" evidence="9">
    <location>
        <begin position="464"/>
        <end position="489"/>
    </location>
</feature>
<keyword evidence="8" id="KW-0326">Glycosidase</keyword>
<feature type="domain" description="Glycoside hydrolase family 5" evidence="10">
    <location>
        <begin position="136"/>
        <end position="250"/>
    </location>
</feature>
<evidence type="ECO:0000256" key="5">
    <source>
        <dbReference type="ARBA" id="ARBA00022525"/>
    </source>
</evidence>
<reference evidence="11" key="1">
    <citation type="submission" date="2021-03" db="EMBL/GenBank/DDBJ databases">
        <title>Draft genome sequence of rust myrtle Austropuccinia psidii MF-1, a brazilian biotype.</title>
        <authorList>
            <person name="Quecine M.C."/>
            <person name="Pachon D.M.R."/>
            <person name="Bonatelli M.L."/>
            <person name="Correr F.H."/>
            <person name="Franceschini L.M."/>
            <person name="Leite T.F."/>
            <person name="Margarido G.R.A."/>
            <person name="Almeida C.A."/>
            <person name="Ferrarezi J.A."/>
            <person name="Labate C.A."/>
        </authorList>
    </citation>
    <scope>NUCLEOTIDE SEQUENCE</scope>
    <source>
        <strain evidence="11">MF-1</strain>
    </source>
</reference>
<evidence type="ECO:0000259" key="10">
    <source>
        <dbReference type="Pfam" id="PF26410"/>
    </source>
</evidence>
<evidence type="ECO:0000256" key="8">
    <source>
        <dbReference type="ARBA" id="ARBA00023295"/>
    </source>
</evidence>
<keyword evidence="7" id="KW-0378">Hydrolase</keyword>
<evidence type="ECO:0000313" key="12">
    <source>
        <dbReference type="Proteomes" id="UP000765509"/>
    </source>
</evidence>
<comment type="subcellular location">
    <subcellularLocation>
        <location evidence="2">Secreted</location>
    </subcellularLocation>
</comment>
<name>A0A9Q3DM32_9BASI</name>
<evidence type="ECO:0000313" key="11">
    <source>
        <dbReference type="EMBL" id="MBW0502367.1"/>
    </source>
</evidence>
<dbReference type="Proteomes" id="UP000765509">
    <property type="component" value="Unassembled WGS sequence"/>
</dbReference>
<feature type="compositionally biased region" description="Polar residues" evidence="9">
    <location>
        <begin position="475"/>
        <end position="489"/>
    </location>
</feature>
<evidence type="ECO:0000256" key="9">
    <source>
        <dbReference type="SAM" id="MobiDB-lite"/>
    </source>
</evidence>
<dbReference type="Pfam" id="PF26410">
    <property type="entry name" value="GH5_mannosidase"/>
    <property type="match status" value="1"/>
</dbReference>
<dbReference type="GO" id="GO:0016985">
    <property type="term" value="F:mannan endo-1,4-beta-mannosidase activity"/>
    <property type="evidence" value="ECO:0007669"/>
    <property type="project" value="UniProtKB-EC"/>
</dbReference>
<keyword evidence="12" id="KW-1185">Reference proteome</keyword>
<evidence type="ECO:0000256" key="2">
    <source>
        <dbReference type="ARBA" id="ARBA00004613"/>
    </source>
</evidence>
<proteinExistence type="inferred from homology"/>
<evidence type="ECO:0000256" key="6">
    <source>
        <dbReference type="ARBA" id="ARBA00022729"/>
    </source>
</evidence>
<dbReference type="OrthoDB" id="406631at2759"/>
<dbReference type="Gene3D" id="3.20.20.80">
    <property type="entry name" value="Glycosidases"/>
    <property type="match status" value="1"/>
</dbReference>
<sequence>MPIFPSQNPNRSTPTILLGGEYQCRDLLKSVLGFGRAVARTYTLHVANDMFSDGTTAAASAHIIGWDNASDNWVYNETNWKKIDNVLDLSRQYGVKLIIPIINQDFGTPETDFNGNFNDLTRHRFNITDYRLANTKVDWFTDPEMIRIFKKLISFFLNRINTVNGIRYGDDDTILAFETGNEMNWGDPALRRLVRPAAANWTLTIAKHLKSLAHKTLVMDGSFSRTPNNAWEEDVLKSEYVDLFSYHFYGEGDIDLHDMLNQKVRSYNKTLVIGEHGFYRKPDTFTKAYSQFTCAGALLWSLRPHSENGGFETNSEGHNIYSYHVPGWEVQTSKMFDTQEAQAVQSTYNASYQVLGLEPPLRPVPGPPELFFLTNGTQVGLSWRGSAWAAYYEVFGATFKNSKFELVCRSVEDNVEAGKLFVPLDPKVPTKSLNVTRGKAKAAESHQGWVDQKWSYAQSERSSIAVPSGGEKQENNTPLYTTLSPNDNTNPQGLVEGGWYFVRGISADGIAGQASQAVFLQKDWKTLI</sequence>
<evidence type="ECO:0000256" key="4">
    <source>
        <dbReference type="ARBA" id="ARBA00012706"/>
    </source>
</evidence>
<evidence type="ECO:0000256" key="3">
    <source>
        <dbReference type="ARBA" id="ARBA00005641"/>
    </source>
</evidence>
<dbReference type="InterPro" id="IPR045053">
    <property type="entry name" value="MAN-like"/>
</dbReference>
<comment type="catalytic activity">
    <reaction evidence="1">
        <text>Random hydrolysis of (1-&gt;4)-beta-D-mannosidic linkages in mannans, galactomannans and glucomannans.</text>
        <dbReference type="EC" id="3.2.1.78"/>
    </reaction>
</comment>
<dbReference type="PANTHER" id="PTHR31451:SF39">
    <property type="entry name" value="MANNAN ENDO-1,4-BETA-MANNOSIDASE 1"/>
    <property type="match status" value="1"/>
</dbReference>
<gene>
    <name evidence="11" type="ORF">O181_042082</name>
</gene>
<keyword evidence="5" id="KW-0964">Secreted</keyword>
<accession>A0A9Q3DM32</accession>
<keyword evidence="6" id="KW-0732">Signal</keyword>
<comment type="similarity">
    <text evidence="3">Belongs to the glycosyl hydrolase 5 (cellulase A) family.</text>
</comment>